<feature type="chain" id="PRO_5006412248" evidence="6">
    <location>
        <begin position="24"/>
        <end position="434"/>
    </location>
</feature>
<evidence type="ECO:0000313" key="7">
    <source>
        <dbReference type="EMBL" id="KRM04782.1"/>
    </source>
</evidence>
<dbReference type="PROSITE" id="PS51257">
    <property type="entry name" value="PROKAR_LIPOPROTEIN"/>
    <property type="match status" value="1"/>
</dbReference>
<dbReference type="RefSeq" id="WP_025015188.1">
    <property type="nucleotide sequence ID" value="NZ_AZFU01000017.1"/>
</dbReference>
<dbReference type="InterPro" id="IPR050490">
    <property type="entry name" value="Bact_solute-bd_prot1"/>
</dbReference>
<dbReference type="InterPro" id="IPR006059">
    <property type="entry name" value="SBP"/>
</dbReference>
<dbReference type="PANTHER" id="PTHR43649:SF33">
    <property type="entry name" value="POLYGALACTURONAN_RHAMNOGALACTURONAN-BINDING PROTEIN YTCQ"/>
    <property type="match status" value="1"/>
</dbReference>
<dbReference type="eggNOG" id="COG1653">
    <property type="taxonomic scope" value="Bacteria"/>
</dbReference>
<evidence type="ECO:0000256" key="2">
    <source>
        <dbReference type="ARBA" id="ARBA00022729"/>
    </source>
</evidence>
<proteinExistence type="predicted"/>
<accession>A0A0R1VGS8</accession>
<dbReference type="Gene3D" id="3.40.190.10">
    <property type="entry name" value="Periplasmic binding protein-like II"/>
    <property type="match status" value="2"/>
</dbReference>
<dbReference type="AlphaFoldDB" id="A0A0R1VGS8"/>
<evidence type="ECO:0000256" key="1">
    <source>
        <dbReference type="ARBA" id="ARBA00022475"/>
    </source>
</evidence>
<protein>
    <submittedName>
        <fullName evidence="7">Sugar transport system sugar-binding lipoprotein SC2H4.13c</fullName>
    </submittedName>
</protein>
<keyword evidence="4" id="KW-0564">Palmitate</keyword>
<dbReference type="Proteomes" id="UP000051307">
    <property type="component" value="Unassembled WGS sequence"/>
</dbReference>
<evidence type="ECO:0000256" key="6">
    <source>
        <dbReference type="SAM" id="SignalP"/>
    </source>
</evidence>
<dbReference type="PANTHER" id="PTHR43649">
    <property type="entry name" value="ARABINOSE-BINDING PROTEIN-RELATED"/>
    <property type="match status" value="1"/>
</dbReference>
<reference evidence="7 8" key="1">
    <citation type="journal article" date="2015" name="Genome Announc.">
        <title>Expanding the biotechnology potential of lactobacilli through comparative genomics of 213 strains and associated genera.</title>
        <authorList>
            <person name="Sun Z."/>
            <person name="Harris H.M."/>
            <person name="McCann A."/>
            <person name="Guo C."/>
            <person name="Argimon S."/>
            <person name="Zhang W."/>
            <person name="Yang X."/>
            <person name="Jeffery I.B."/>
            <person name="Cooney J.C."/>
            <person name="Kagawa T.F."/>
            <person name="Liu W."/>
            <person name="Song Y."/>
            <person name="Salvetti E."/>
            <person name="Wrobel A."/>
            <person name="Rasinkangas P."/>
            <person name="Parkhill J."/>
            <person name="Rea M.C."/>
            <person name="O'Sullivan O."/>
            <person name="Ritari J."/>
            <person name="Douillard F.P."/>
            <person name="Paul Ross R."/>
            <person name="Yang R."/>
            <person name="Briner A.E."/>
            <person name="Felis G.E."/>
            <person name="de Vos W.M."/>
            <person name="Barrangou R."/>
            <person name="Klaenhammer T.R."/>
            <person name="Caufield P.W."/>
            <person name="Cui Y."/>
            <person name="Zhang H."/>
            <person name="O'Toole P.W."/>
        </authorList>
    </citation>
    <scope>NUCLEOTIDE SEQUENCE [LARGE SCALE GENOMIC DNA]</scope>
    <source>
        <strain evidence="7 8">DSM 16761</strain>
    </source>
</reference>
<name>A0A0R1VGS8_9LACO</name>
<sequence>MDKGKFKAALKCAAGFAAITAFAVGLTGCGKSSNKQTITFINQRTDLKQDGTWDKYIKEFQKSHPNIEVKVQALNDYATNMKTRMNSSNYGDVFMLPDSVNAKDYSHFVEPLGKVNKLEKKYYGMTAKQYKGTVYGMPSMINANGVVANMEVFRKAGYKIFPKTPKTFIAALKAIKAKEKGVTPLYTNYHSGFALSNWDSQTVGVTGNPNYLNEMMKMKNPFAPGKPMNSVYNILYTACKDKLVEGDPTTSDWEQSKQDMADNKIGVMVLGSWALEQIQAKSKAAKKNIQYEAFPMTAKNGKQYVSIGADYSLAVSKHSKNKKAAKEFVDWFVNKSSYARDNGAIPTLKSAKWPAAMQSLKAAGVGILQNTPAPKGEEDLLQRVNNDAEIGFQTTEDYKQKIVDAGVGNNKESFAAIMNEMNRKWNKAVDKEVK</sequence>
<keyword evidence="1" id="KW-1003">Cell membrane</keyword>
<keyword evidence="3" id="KW-0472">Membrane</keyword>
<dbReference type="OrthoDB" id="2060074at2"/>
<evidence type="ECO:0000256" key="5">
    <source>
        <dbReference type="ARBA" id="ARBA00023288"/>
    </source>
</evidence>
<keyword evidence="7" id="KW-0762">Sugar transport</keyword>
<evidence type="ECO:0000256" key="4">
    <source>
        <dbReference type="ARBA" id="ARBA00023139"/>
    </source>
</evidence>
<dbReference type="SUPFAM" id="SSF53850">
    <property type="entry name" value="Periplasmic binding protein-like II"/>
    <property type="match status" value="1"/>
</dbReference>
<gene>
    <name evidence="7" type="ORF">FC59_GL000471</name>
</gene>
<dbReference type="Pfam" id="PF01547">
    <property type="entry name" value="SBP_bac_1"/>
    <property type="match status" value="1"/>
</dbReference>
<dbReference type="PATRIC" id="fig|1423767.3.peg.487"/>
<dbReference type="EMBL" id="AZFU01000017">
    <property type="protein sequence ID" value="KRM04782.1"/>
    <property type="molecule type" value="Genomic_DNA"/>
</dbReference>
<feature type="signal peptide" evidence="6">
    <location>
        <begin position="1"/>
        <end position="23"/>
    </location>
</feature>
<evidence type="ECO:0000313" key="8">
    <source>
        <dbReference type="Proteomes" id="UP000051307"/>
    </source>
</evidence>
<keyword evidence="5 7" id="KW-0449">Lipoprotein</keyword>
<evidence type="ECO:0000256" key="3">
    <source>
        <dbReference type="ARBA" id="ARBA00023136"/>
    </source>
</evidence>
<organism evidence="7 8">
    <name type="scientific">Lactobacillus kitasatonis DSM 16761 = JCM 1039</name>
    <dbReference type="NCBI Taxonomy" id="1423767"/>
    <lineage>
        <taxon>Bacteria</taxon>
        <taxon>Bacillati</taxon>
        <taxon>Bacillota</taxon>
        <taxon>Bacilli</taxon>
        <taxon>Lactobacillales</taxon>
        <taxon>Lactobacillaceae</taxon>
        <taxon>Lactobacillus</taxon>
    </lineage>
</organism>
<comment type="caution">
    <text evidence="7">The sequence shown here is derived from an EMBL/GenBank/DDBJ whole genome shotgun (WGS) entry which is preliminary data.</text>
</comment>
<keyword evidence="2 6" id="KW-0732">Signal</keyword>
<keyword evidence="7" id="KW-0813">Transport</keyword>